<dbReference type="AlphaFoldDB" id="A0AAE3IXF6"/>
<protein>
    <submittedName>
        <fullName evidence="1">DUF6497 family protein</fullName>
    </submittedName>
</protein>
<reference evidence="1" key="1">
    <citation type="submission" date="2022-10" db="EMBL/GenBank/DDBJ databases">
        <authorList>
            <person name="Yue Y."/>
        </authorList>
    </citation>
    <scope>NUCLEOTIDE SEQUENCE</scope>
    <source>
        <strain evidence="1">Z654</strain>
    </source>
</reference>
<name>A0AAE3IXF6_9RHOB</name>
<evidence type="ECO:0000313" key="1">
    <source>
        <dbReference type="EMBL" id="MCV6823779.1"/>
    </source>
</evidence>
<evidence type="ECO:0000313" key="2">
    <source>
        <dbReference type="Proteomes" id="UP001208041"/>
    </source>
</evidence>
<proteinExistence type="predicted"/>
<organism evidence="1 2">
    <name type="scientific">Halocynthiibacter halioticoli</name>
    <dbReference type="NCBI Taxonomy" id="2986804"/>
    <lineage>
        <taxon>Bacteria</taxon>
        <taxon>Pseudomonadati</taxon>
        <taxon>Pseudomonadota</taxon>
        <taxon>Alphaproteobacteria</taxon>
        <taxon>Rhodobacterales</taxon>
        <taxon>Paracoccaceae</taxon>
        <taxon>Halocynthiibacter</taxon>
    </lineage>
</organism>
<keyword evidence="2" id="KW-1185">Reference proteome</keyword>
<dbReference type="InterPro" id="IPR045467">
    <property type="entry name" value="DUF6497"/>
</dbReference>
<sequence length="146" mass="15594">MARVALTCGLCTRAAVTKLAVTLGGSALAEAEPLRVPSGQDVEFLQQIEAEGALGGGDPYGKSTHFRFVAPSLSREQSYDAVAEDLMFLCNRFAIPRLDEAGYQDGAEVVISVAKAPTEFGALTPDIPKFFESFSVESGICHWGDY</sequence>
<gene>
    <name evidence="1" type="ORF">OH136_04350</name>
</gene>
<comment type="caution">
    <text evidence="1">The sequence shown here is derived from an EMBL/GenBank/DDBJ whole genome shotgun (WGS) entry which is preliminary data.</text>
</comment>
<dbReference type="EMBL" id="JAOYFC010000001">
    <property type="protein sequence ID" value="MCV6823779.1"/>
    <property type="molecule type" value="Genomic_DNA"/>
</dbReference>
<dbReference type="RefSeq" id="WP_263952612.1">
    <property type="nucleotide sequence ID" value="NZ_JAOYFC010000001.1"/>
</dbReference>
<accession>A0AAE3IXF6</accession>
<dbReference type="Proteomes" id="UP001208041">
    <property type="component" value="Unassembled WGS sequence"/>
</dbReference>
<dbReference type="Pfam" id="PF20107">
    <property type="entry name" value="DUF6497"/>
    <property type="match status" value="1"/>
</dbReference>